<sequence>MENKVKTPLKCPGRSAGDGMENTSHAEHEAIHTFRSPLGYYHKNFVPTQGKIKEPKFVPYEPYRAAVFPITSPPKKMDFFIDSQKVNSLASTVIQQFSDSDGKGFGGNCTTDCSSKIKTLEEKIATLEKEKKELASQYQIQAEVNRDLKKLLVASLGEDVQEKVQFMTQDKAQLGMEVLRLCTELQRADEEAQLLSVRSDLWEGKFKACSVLVRDLAEQKAALSLSLGRSTEIIKTMLAEHTILFEALSSAHSNLQVISSAFNPGSRIVSPANNSRMDLLGLGRQLKSLSNDLKERLLGKPLQSNPQFNCIRQFMGTERDAHQLLQSLEEMSGSHNLSECSPGLVACQVLPHACNRNSVPEHCCKHCSGEILNL</sequence>
<feature type="coiled-coil region" evidence="1">
    <location>
        <begin position="110"/>
        <end position="144"/>
    </location>
</feature>
<protein>
    <recommendedName>
        <fullName evidence="5">Golgin-45</fullName>
    </recommendedName>
</protein>
<accession>A0AAV1ZQT2</accession>
<comment type="caution">
    <text evidence="3">The sequence shown here is derived from an EMBL/GenBank/DDBJ whole genome shotgun (WGS) entry which is preliminary data.</text>
</comment>
<keyword evidence="4" id="KW-1185">Reference proteome</keyword>
<dbReference type="GO" id="GO:0043001">
    <property type="term" value="P:Golgi to plasma membrane protein transport"/>
    <property type="evidence" value="ECO:0007669"/>
    <property type="project" value="InterPro"/>
</dbReference>
<keyword evidence="1" id="KW-0175">Coiled coil</keyword>
<organism evidence="3 4">
    <name type="scientific">Larinioides sclopetarius</name>
    <dbReference type="NCBI Taxonomy" id="280406"/>
    <lineage>
        <taxon>Eukaryota</taxon>
        <taxon>Metazoa</taxon>
        <taxon>Ecdysozoa</taxon>
        <taxon>Arthropoda</taxon>
        <taxon>Chelicerata</taxon>
        <taxon>Arachnida</taxon>
        <taxon>Araneae</taxon>
        <taxon>Araneomorphae</taxon>
        <taxon>Entelegynae</taxon>
        <taxon>Araneoidea</taxon>
        <taxon>Araneidae</taxon>
        <taxon>Larinioides</taxon>
    </lineage>
</organism>
<name>A0AAV1ZQT2_9ARAC</name>
<dbReference type="GO" id="GO:0000139">
    <property type="term" value="C:Golgi membrane"/>
    <property type="evidence" value="ECO:0007669"/>
    <property type="project" value="TreeGrafter"/>
</dbReference>
<evidence type="ECO:0000256" key="1">
    <source>
        <dbReference type="SAM" id="Coils"/>
    </source>
</evidence>
<evidence type="ECO:0000313" key="4">
    <source>
        <dbReference type="Proteomes" id="UP001497382"/>
    </source>
</evidence>
<dbReference type="EMBL" id="CAXIEN010000070">
    <property type="protein sequence ID" value="CAL1273774.1"/>
    <property type="molecule type" value="Genomic_DNA"/>
</dbReference>
<reference evidence="3 4" key="1">
    <citation type="submission" date="2024-04" db="EMBL/GenBank/DDBJ databases">
        <authorList>
            <person name="Rising A."/>
            <person name="Reimegard J."/>
            <person name="Sonavane S."/>
            <person name="Akerstrom W."/>
            <person name="Nylinder S."/>
            <person name="Hedman E."/>
            <person name="Kallberg Y."/>
        </authorList>
    </citation>
    <scope>NUCLEOTIDE SEQUENCE [LARGE SCALE GENOMIC DNA]</scope>
</reference>
<dbReference type="PANTHER" id="PTHR13066">
    <property type="entry name" value="BASIC LEUCINE ZIPPER NUCLEAR FACTOR 1 BLZF1 PROTEIN"/>
    <property type="match status" value="1"/>
</dbReference>
<gene>
    <name evidence="3" type="ORF">LARSCL_LOCUS7081</name>
</gene>
<proteinExistence type="predicted"/>
<dbReference type="GO" id="GO:0007030">
    <property type="term" value="P:Golgi organization"/>
    <property type="evidence" value="ECO:0007669"/>
    <property type="project" value="InterPro"/>
</dbReference>
<feature type="region of interest" description="Disordered" evidence="2">
    <location>
        <begin position="1"/>
        <end position="21"/>
    </location>
</feature>
<evidence type="ECO:0000313" key="3">
    <source>
        <dbReference type="EMBL" id="CAL1273774.1"/>
    </source>
</evidence>
<dbReference type="PANTHER" id="PTHR13066:SF2">
    <property type="entry name" value="GOLGIN-45"/>
    <property type="match status" value="1"/>
</dbReference>
<dbReference type="Proteomes" id="UP001497382">
    <property type="component" value="Unassembled WGS sequence"/>
</dbReference>
<evidence type="ECO:0000256" key="2">
    <source>
        <dbReference type="SAM" id="MobiDB-lite"/>
    </source>
</evidence>
<dbReference type="AlphaFoldDB" id="A0AAV1ZQT2"/>
<evidence type="ECO:0008006" key="5">
    <source>
        <dbReference type="Google" id="ProtNLM"/>
    </source>
</evidence>
<dbReference type="InterPro" id="IPR027095">
    <property type="entry name" value="Golgin-45"/>
</dbReference>